<dbReference type="EMBL" id="NUEQ01000032">
    <property type="protein sequence ID" value="PEJ30987.1"/>
    <property type="molecule type" value="Genomic_DNA"/>
</dbReference>
<name>A0AAX0S1L7_9BACI</name>
<protein>
    <recommendedName>
        <fullName evidence="4">Endolytic transglycosylase MltG</fullName>
    </recommendedName>
</protein>
<evidence type="ECO:0000313" key="3">
    <source>
        <dbReference type="Proteomes" id="UP000220106"/>
    </source>
</evidence>
<sequence length="163" mass="17921">MNKATLQGLSAGIIFSTAIFAGFYYGTGANAGHAPTTEEAKELLVKKGFVVSSPTDEGEIASKPSKNADKEKQKKQDVNPIQETKEKEVSKKEDTIVSYTLKVKSNMTTTEITQILAKEKIIDDAAGFEAYMNEHDFSKNVQIGVFVVTNNMTYRQLAHTLTH</sequence>
<dbReference type="RefSeq" id="WP_098176724.1">
    <property type="nucleotide sequence ID" value="NZ_JBLOIZ010000001.1"/>
</dbReference>
<evidence type="ECO:0000313" key="2">
    <source>
        <dbReference type="EMBL" id="PEJ30987.1"/>
    </source>
</evidence>
<proteinExistence type="predicted"/>
<accession>A0AAX0S1L7</accession>
<gene>
    <name evidence="2" type="ORF">CN689_16950</name>
</gene>
<evidence type="ECO:0000256" key="1">
    <source>
        <dbReference type="SAM" id="MobiDB-lite"/>
    </source>
</evidence>
<dbReference type="Proteomes" id="UP000220106">
    <property type="component" value="Unassembled WGS sequence"/>
</dbReference>
<evidence type="ECO:0008006" key="4">
    <source>
        <dbReference type="Google" id="ProtNLM"/>
    </source>
</evidence>
<dbReference type="Gene3D" id="3.30.1490.480">
    <property type="entry name" value="Endolytic murein transglycosylase"/>
    <property type="match status" value="1"/>
</dbReference>
<organism evidence="2 3">
    <name type="scientific">Peribacillus butanolivorans</name>
    <dbReference type="NCBI Taxonomy" id="421767"/>
    <lineage>
        <taxon>Bacteria</taxon>
        <taxon>Bacillati</taxon>
        <taxon>Bacillota</taxon>
        <taxon>Bacilli</taxon>
        <taxon>Bacillales</taxon>
        <taxon>Bacillaceae</taxon>
        <taxon>Peribacillus</taxon>
    </lineage>
</organism>
<dbReference type="AlphaFoldDB" id="A0AAX0S1L7"/>
<comment type="caution">
    <text evidence="2">The sequence shown here is derived from an EMBL/GenBank/DDBJ whole genome shotgun (WGS) entry which is preliminary data.</text>
</comment>
<feature type="region of interest" description="Disordered" evidence="1">
    <location>
        <begin position="55"/>
        <end position="91"/>
    </location>
</feature>
<feature type="compositionally biased region" description="Basic and acidic residues" evidence="1">
    <location>
        <begin position="66"/>
        <end position="91"/>
    </location>
</feature>
<reference evidence="2 3" key="1">
    <citation type="submission" date="2017-09" db="EMBL/GenBank/DDBJ databases">
        <title>Large-scale bioinformatics analysis of Bacillus genomes uncovers conserved roles of natural products in bacterial physiology.</title>
        <authorList>
            <consortium name="Agbiome Team Llc"/>
            <person name="Bleich R.M."/>
            <person name="Kirk G.J."/>
            <person name="Santa Maria K.C."/>
            <person name="Allen S.E."/>
            <person name="Farag S."/>
            <person name="Shank E.A."/>
            <person name="Bowers A."/>
        </authorList>
    </citation>
    <scope>NUCLEOTIDE SEQUENCE [LARGE SCALE GENOMIC DNA]</scope>
    <source>
        <strain evidence="2 3">AFS003229</strain>
    </source>
</reference>